<gene>
    <name evidence="1" type="ORF">IEQ34_003720</name>
</gene>
<organism evidence="1 2">
    <name type="scientific">Dendrobium chrysotoxum</name>
    <name type="common">Orchid</name>
    <dbReference type="NCBI Taxonomy" id="161865"/>
    <lineage>
        <taxon>Eukaryota</taxon>
        <taxon>Viridiplantae</taxon>
        <taxon>Streptophyta</taxon>
        <taxon>Embryophyta</taxon>
        <taxon>Tracheophyta</taxon>
        <taxon>Spermatophyta</taxon>
        <taxon>Magnoliopsida</taxon>
        <taxon>Liliopsida</taxon>
        <taxon>Asparagales</taxon>
        <taxon>Orchidaceae</taxon>
        <taxon>Epidendroideae</taxon>
        <taxon>Malaxideae</taxon>
        <taxon>Dendrobiinae</taxon>
        <taxon>Dendrobium</taxon>
    </lineage>
</organism>
<dbReference type="Proteomes" id="UP000775213">
    <property type="component" value="Unassembled WGS sequence"/>
</dbReference>
<keyword evidence="2" id="KW-1185">Reference proteome</keyword>
<sequence length="59" mass="6789">MAENLYSILGGKKTNQKYVARSQGGSVNLKDPLKYRPKGISNVRLKSHWEKKKQPKNKF</sequence>
<name>A0AAV7HC82_DENCH</name>
<comment type="caution">
    <text evidence="1">The sequence shown here is derived from an EMBL/GenBank/DDBJ whole genome shotgun (WGS) entry which is preliminary data.</text>
</comment>
<accession>A0AAV7HC82</accession>
<evidence type="ECO:0000313" key="1">
    <source>
        <dbReference type="EMBL" id="KAH0466482.1"/>
    </source>
</evidence>
<dbReference type="AlphaFoldDB" id="A0AAV7HC82"/>
<evidence type="ECO:0000313" key="2">
    <source>
        <dbReference type="Proteomes" id="UP000775213"/>
    </source>
</evidence>
<protein>
    <submittedName>
        <fullName evidence="1">Uncharacterized protein</fullName>
    </submittedName>
</protein>
<proteinExistence type="predicted"/>
<reference evidence="1 2" key="1">
    <citation type="journal article" date="2021" name="Hortic Res">
        <title>Chromosome-scale assembly of the Dendrobium chrysotoxum genome enhances the understanding of orchid evolution.</title>
        <authorList>
            <person name="Zhang Y."/>
            <person name="Zhang G.Q."/>
            <person name="Zhang D."/>
            <person name="Liu X.D."/>
            <person name="Xu X.Y."/>
            <person name="Sun W.H."/>
            <person name="Yu X."/>
            <person name="Zhu X."/>
            <person name="Wang Z.W."/>
            <person name="Zhao X."/>
            <person name="Zhong W.Y."/>
            <person name="Chen H."/>
            <person name="Yin W.L."/>
            <person name="Huang T."/>
            <person name="Niu S.C."/>
            <person name="Liu Z.J."/>
        </authorList>
    </citation>
    <scope>NUCLEOTIDE SEQUENCE [LARGE SCALE GENOMIC DNA]</scope>
    <source>
        <strain evidence="1">Lindl</strain>
    </source>
</reference>
<dbReference type="EMBL" id="JAGFBR010000005">
    <property type="protein sequence ID" value="KAH0466482.1"/>
    <property type="molecule type" value="Genomic_DNA"/>
</dbReference>